<feature type="compositionally biased region" description="Pro residues" evidence="1">
    <location>
        <begin position="117"/>
        <end position="127"/>
    </location>
</feature>
<evidence type="ECO:0000256" key="1">
    <source>
        <dbReference type="SAM" id="MobiDB-lite"/>
    </source>
</evidence>
<keyword evidence="3" id="KW-1185">Reference proteome</keyword>
<reference evidence="2 3" key="1">
    <citation type="submission" date="2019-03" db="EMBL/GenBank/DDBJ databases">
        <title>Ruegeria lutea sp. nov., a novel strain, isolated from marine sediment, the Masan Bay, South Korea.</title>
        <authorList>
            <person name="Kim J."/>
            <person name="Kim D.-Y."/>
            <person name="Lee S.-S."/>
        </authorList>
    </citation>
    <scope>NUCLEOTIDE SEQUENCE [LARGE SCALE GENOMIC DNA]</scope>
    <source>
        <strain evidence="2 3">318-1</strain>
    </source>
</reference>
<accession>A0A4R5VH06</accession>
<dbReference type="AlphaFoldDB" id="A0A4R5VH06"/>
<organism evidence="2 3">
    <name type="scientific">Antarcticimicrobium luteum</name>
    <dbReference type="NCBI Taxonomy" id="2547397"/>
    <lineage>
        <taxon>Bacteria</taxon>
        <taxon>Pseudomonadati</taxon>
        <taxon>Pseudomonadota</taxon>
        <taxon>Alphaproteobacteria</taxon>
        <taxon>Rhodobacterales</taxon>
        <taxon>Paracoccaceae</taxon>
        <taxon>Antarcticimicrobium</taxon>
    </lineage>
</organism>
<proteinExistence type="predicted"/>
<dbReference type="RefSeq" id="WP_425358953.1">
    <property type="nucleotide sequence ID" value="NZ_SMUV01000029.1"/>
</dbReference>
<gene>
    <name evidence="2" type="ORF">E1832_00835</name>
</gene>
<comment type="caution">
    <text evidence="2">The sequence shown here is derived from an EMBL/GenBank/DDBJ whole genome shotgun (WGS) entry which is preliminary data.</text>
</comment>
<sequence>MSRRPLIWTAGAGASVLVHGALAGLLLMAILPGPLEEQAQPETRLDVDAYQLERVAAAERQPQTEAAPEGEAQGAAVGAGAIPRNRAEALAPAAQATQPTPTRGQNLSPDRARPEPAVQPRPTAAPA</sequence>
<evidence type="ECO:0000313" key="2">
    <source>
        <dbReference type="EMBL" id="TDK53032.1"/>
    </source>
</evidence>
<evidence type="ECO:0000313" key="3">
    <source>
        <dbReference type="Proteomes" id="UP000295301"/>
    </source>
</evidence>
<dbReference type="EMBL" id="SMUV01000029">
    <property type="protein sequence ID" value="TDK53032.1"/>
    <property type="molecule type" value="Genomic_DNA"/>
</dbReference>
<name>A0A4R5VH06_9RHOB</name>
<feature type="region of interest" description="Disordered" evidence="1">
    <location>
        <begin position="57"/>
        <end position="127"/>
    </location>
</feature>
<feature type="compositionally biased region" description="Low complexity" evidence="1">
    <location>
        <begin position="61"/>
        <end position="105"/>
    </location>
</feature>
<dbReference type="Proteomes" id="UP000295301">
    <property type="component" value="Unassembled WGS sequence"/>
</dbReference>
<feature type="non-terminal residue" evidence="2">
    <location>
        <position position="127"/>
    </location>
</feature>
<protein>
    <submittedName>
        <fullName evidence="2">Uncharacterized protein</fullName>
    </submittedName>
</protein>